<dbReference type="KEGG" id="mhe:MHC_03575"/>
<sequence>MPSKVALASLSVLGAGTVAVGGVLGHKYLSKSSLLSKLEEKLKNSSHKKILNSKIDSIWNSWKEFYGVETPIPGISKEQLPQWCEDSLAGRDESKFDLVFKWCVVNVRSVREELKANSKEIWEEGGWEKAWETYNQGKAGGEIEDETFKKVNATQKQQGGPALKTWCETYLSKKMYEFFEGGKSYEKVAKWCVKSSS</sequence>
<proteinExistence type="predicted"/>
<keyword evidence="2" id="KW-1185">Reference proteome</keyword>
<gene>
    <name evidence="1" type="ordered locus">MHC_03575</name>
</gene>
<dbReference type="HOGENOM" id="CLU_098620_4_1_14"/>
<dbReference type="Proteomes" id="UP000009135">
    <property type="component" value="Chromosome"/>
</dbReference>
<dbReference type="AlphaFoldDB" id="H6N7F3"/>
<accession>H6N7F3</accession>
<dbReference type="STRING" id="1111676.MHC_03575"/>
<protein>
    <submittedName>
        <fullName evidence="1">Uncharacterized protein</fullName>
    </submittedName>
</protein>
<reference evidence="1 2" key="1">
    <citation type="journal article" date="2012" name="J. Bacteriol.">
        <title>Complete genome sequence of Mycoplasma haemocanis strain Illinois.</title>
        <authorList>
            <person name="do Nascimento N.C."/>
            <person name="Guimaraes A.M."/>
            <person name="Santos A.P."/>
            <person name="Sanmiguel P.J."/>
            <person name="Messick J.B."/>
        </authorList>
    </citation>
    <scope>NUCLEOTIDE SEQUENCE [LARGE SCALE GENOMIC DNA]</scope>
    <source>
        <strain evidence="1 2">Illinois</strain>
    </source>
</reference>
<organism evidence="1 2">
    <name type="scientific">Mycoplasma haemocanis (strain Illinois)</name>
    <dbReference type="NCBI Taxonomy" id="1111676"/>
    <lineage>
        <taxon>Bacteria</taxon>
        <taxon>Bacillati</taxon>
        <taxon>Mycoplasmatota</taxon>
        <taxon>Mollicutes</taxon>
        <taxon>Mycoplasmataceae</taxon>
        <taxon>Mycoplasma</taxon>
    </lineage>
</organism>
<evidence type="ECO:0000313" key="1">
    <source>
        <dbReference type="EMBL" id="AEW45575.1"/>
    </source>
</evidence>
<dbReference type="EMBL" id="CP003199">
    <property type="protein sequence ID" value="AEW45575.1"/>
    <property type="molecule type" value="Genomic_DNA"/>
</dbReference>
<evidence type="ECO:0000313" key="2">
    <source>
        <dbReference type="Proteomes" id="UP000009135"/>
    </source>
</evidence>
<name>H6N7F3_MYCHN</name>